<dbReference type="AlphaFoldDB" id="E6PDY7"/>
<accession>E6PDY7</accession>
<comment type="caution">
    <text evidence="1">The sequence shown here is derived from an EMBL/GenBank/DDBJ whole genome shotgun (WGS) entry which is preliminary data.</text>
</comment>
<protein>
    <submittedName>
        <fullName evidence="1">Uncharacterized protein</fullName>
    </submittedName>
</protein>
<gene>
    <name evidence="1" type="ORF">CARN1_1775</name>
</gene>
<sequence>MSDGYDRDEMLVQVSVASPAGACTLEDPSLLHYILRLGESIEAASQDDREALDVLRAIPHAFDPDEELIGAFGRGWRVLPARGALDWPVLEVTPQRLRSALRRAHDLLWSNAAAVRVSARDISQLEISLEAIYGVLSQAEAAGVPVSVSYVA</sequence>
<evidence type="ECO:0000313" key="1">
    <source>
        <dbReference type="EMBL" id="CBH74672.1"/>
    </source>
</evidence>
<proteinExistence type="predicted"/>
<dbReference type="EMBL" id="CABL01000002">
    <property type="protein sequence ID" value="CBH74672.1"/>
    <property type="molecule type" value="Genomic_DNA"/>
</dbReference>
<organism evidence="1">
    <name type="scientific">mine drainage metagenome</name>
    <dbReference type="NCBI Taxonomy" id="410659"/>
    <lineage>
        <taxon>unclassified sequences</taxon>
        <taxon>metagenomes</taxon>
        <taxon>ecological metagenomes</taxon>
    </lineage>
</organism>
<name>E6PDY7_9ZZZZ</name>
<reference evidence="1" key="1">
    <citation type="submission" date="2009-10" db="EMBL/GenBank/DDBJ databases">
        <title>Diversity of trophic interactions inside an arsenic-rich microbial ecosystem.</title>
        <authorList>
            <person name="Bertin P.N."/>
            <person name="Heinrich-Salmeron A."/>
            <person name="Pelletier E."/>
            <person name="Goulhen-Chollet F."/>
            <person name="Arsene-Ploetze F."/>
            <person name="Gallien S."/>
            <person name="Calteau A."/>
            <person name="Vallenet D."/>
            <person name="Casiot C."/>
            <person name="Chane-Woon-Ming B."/>
            <person name="Giloteaux L."/>
            <person name="Barakat M."/>
            <person name="Bonnefoy V."/>
            <person name="Bruneel O."/>
            <person name="Chandler M."/>
            <person name="Cleiss J."/>
            <person name="Duran R."/>
            <person name="Elbaz-Poulichet F."/>
            <person name="Fonknechten N."/>
            <person name="Lauga B."/>
            <person name="Mornico D."/>
            <person name="Ortet P."/>
            <person name="Schaeffer C."/>
            <person name="Siguier P."/>
            <person name="Alexander Thil Smith A."/>
            <person name="Van Dorsselaer A."/>
            <person name="Weissenbach J."/>
            <person name="Medigue C."/>
            <person name="Le Paslier D."/>
        </authorList>
    </citation>
    <scope>NUCLEOTIDE SEQUENCE</scope>
</reference>